<evidence type="ECO:0000313" key="2">
    <source>
        <dbReference type="Proteomes" id="UP000789508"/>
    </source>
</evidence>
<name>A0A9N9I4W7_9GLOM</name>
<reference evidence="1" key="1">
    <citation type="submission" date="2021-06" db="EMBL/GenBank/DDBJ databases">
        <authorList>
            <person name="Kallberg Y."/>
            <person name="Tangrot J."/>
            <person name="Rosling A."/>
        </authorList>
    </citation>
    <scope>NUCLEOTIDE SEQUENCE</scope>
    <source>
        <strain evidence="1">FL130A</strain>
    </source>
</reference>
<gene>
    <name evidence="1" type="ORF">ALEPTO_LOCUS12245</name>
</gene>
<evidence type="ECO:0000313" key="1">
    <source>
        <dbReference type="EMBL" id="CAG8720510.1"/>
    </source>
</evidence>
<dbReference type="Proteomes" id="UP000789508">
    <property type="component" value="Unassembled WGS sequence"/>
</dbReference>
<organism evidence="1 2">
    <name type="scientific">Ambispora leptoticha</name>
    <dbReference type="NCBI Taxonomy" id="144679"/>
    <lineage>
        <taxon>Eukaryota</taxon>
        <taxon>Fungi</taxon>
        <taxon>Fungi incertae sedis</taxon>
        <taxon>Mucoromycota</taxon>
        <taxon>Glomeromycotina</taxon>
        <taxon>Glomeromycetes</taxon>
        <taxon>Archaeosporales</taxon>
        <taxon>Ambisporaceae</taxon>
        <taxon>Ambispora</taxon>
    </lineage>
</organism>
<comment type="caution">
    <text evidence="1">The sequence shown here is derived from an EMBL/GenBank/DDBJ whole genome shotgun (WGS) entry which is preliminary data.</text>
</comment>
<proteinExistence type="predicted"/>
<accession>A0A9N9I4W7</accession>
<dbReference type="AlphaFoldDB" id="A0A9N9I4W7"/>
<dbReference type="EMBL" id="CAJVPS010026046">
    <property type="protein sequence ID" value="CAG8720510.1"/>
    <property type="molecule type" value="Genomic_DNA"/>
</dbReference>
<sequence length="50" mass="5821">TKILRELQSQLNELSTLIFLINSTTISTQMRNYSPQIPAPIQRNLEYNDI</sequence>
<feature type="non-terminal residue" evidence="1">
    <location>
        <position position="1"/>
    </location>
</feature>
<protein>
    <submittedName>
        <fullName evidence="1">1505_t:CDS:1</fullName>
    </submittedName>
</protein>
<keyword evidence="2" id="KW-1185">Reference proteome</keyword>